<comment type="similarity">
    <text evidence="1">Belongs to the protein kinase superfamily. CAMK Ser/Thr protein kinase family. CHEK2 subfamily.</text>
</comment>
<feature type="compositionally biased region" description="Basic and acidic residues" evidence="5">
    <location>
        <begin position="626"/>
        <end position="640"/>
    </location>
</feature>
<dbReference type="GO" id="GO:0004672">
    <property type="term" value="F:protein kinase activity"/>
    <property type="evidence" value="ECO:0007669"/>
    <property type="project" value="InterPro"/>
</dbReference>
<dbReference type="EMBL" id="ML976693">
    <property type="protein sequence ID" value="KAF1971398.1"/>
    <property type="molecule type" value="Genomic_DNA"/>
</dbReference>
<feature type="compositionally biased region" description="Basic and acidic residues" evidence="5">
    <location>
        <begin position="162"/>
        <end position="181"/>
    </location>
</feature>
<evidence type="ECO:0000256" key="4">
    <source>
        <dbReference type="PROSITE-ProRule" id="PRU10141"/>
    </source>
</evidence>
<keyword evidence="8" id="KW-0418">Kinase</keyword>
<feature type="compositionally biased region" description="Polar residues" evidence="5">
    <location>
        <begin position="44"/>
        <end position="57"/>
    </location>
</feature>
<evidence type="ECO:0000256" key="3">
    <source>
        <dbReference type="ARBA" id="ARBA00022840"/>
    </source>
</evidence>
<evidence type="ECO:0000256" key="5">
    <source>
        <dbReference type="SAM" id="MobiDB-lite"/>
    </source>
</evidence>
<dbReference type="PROSITE" id="PS00108">
    <property type="entry name" value="PROTEIN_KINASE_ST"/>
    <property type="match status" value="1"/>
</dbReference>
<dbReference type="InterPro" id="IPR000253">
    <property type="entry name" value="FHA_dom"/>
</dbReference>
<feature type="region of interest" description="Disordered" evidence="5">
    <location>
        <begin position="153"/>
        <end position="181"/>
    </location>
</feature>
<dbReference type="SMART" id="SM00240">
    <property type="entry name" value="FHA"/>
    <property type="match status" value="1"/>
</dbReference>
<dbReference type="PROSITE" id="PS50006">
    <property type="entry name" value="FHA_DOMAIN"/>
    <property type="match status" value="1"/>
</dbReference>
<dbReference type="PROSITE" id="PS00107">
    <property type="entry name" value="PROTEIN_KINASE_ATP"/>
    <property type="match status" value="1"/>
</dbReference>
<dbReference type="SUPFAM" id="SSF56112">
    <property type="entry name" value="Protein kinase-like (PK-like)"/>
    <property type="match status" value="1"/>
</dbReference>
<feature type="domain" description="FHA" evidence="6">
    <location>
        <begin position="193"/>
        <end position="245"/>
    </location>
</feature>
<dbReference type="InterPro" id="IPR011009">
    <property type="entry name" value="Kinase-like_dom_sf"/>
</dbReference>
<dbReference type="Gene3D" id="2.60.200.20">
    <property type="match status" value="1"/>
</dbReference>
<dbReference type="InterPro" id="IPR008984">
    <property type="entry name" value="SMAD_FHA_dom_sf"/>
</dbReference>
<feature type="compositionally biased region" description="Polar residues" evidence="5">
    <location>
        <begin position="66"/>
        <end position="75"/>
    </location>
</feature>
<dbReference type="Pfam" id="PF00498">
    <property type="entry name" value="FHA"/>
    <property type="match status" value="1"/>
</dbReference>
<dbReference type="OrthoDB" id="407410at2759"/>
<dbReference type="PROSITE" id="PS50011">
    <property type="entry name" value="PROTEIN_KINASE_DOM"/>
    <property type="match status" value="1"/>
</dbReference>
<feature type="region of interest" description="Disordered" evidence="5">
    <location>
        <begin position="1"/>
        <end position="114"/>
    </location>
</feature>
<organism evidence="8 9">
    <name type="scientific">Bimuria novae-zelandiae CBS 107.79</name>
    <dbReference type="NCBI Taxonomy" id="1447943"/>
    <lineage>
        <taxon>Eukaryota</taxon>
        <taxon>Fungi</taxon>
        <taxon>Dikarya</taxon>
        <taxon>Ascomycota</taxon>
        <taxon>Pezizomycotina</taxon>
        <taxon>Dothideomycetes</taxon>
        <taxon>Pleosporomycetidae</taxon>
        <taxon>Pleosporales</taxon>
        <taxon>Massarineae</taxon>
        <taxon>Didymosphaeriaceae</taxon>
        <taxon>Bimuria</taxon>
    </lineage>
</organism>
<dbReference type="PANTHER" id="PTHR24347">
    <property type="entry name" value="SERINE/THREONINE-PROTEIN KINASE"/>
    <property type="match status" value="1"/>
</dbReference>
<dbReference type="CDD" id="cd05117">
    <property type="entry name" value="STKc_CAMK"/>
    <property type="match status" value="1"/>
</dbReference>
<dbReference type="InterPro" id="IPR017441">
    <property type="entry name" value="Protein_kinase_ATP_BS"/>
</dbReference>
<sequence>MASEKSQLKRGRQSQGEQVEPKKPRRSERDPTPPGGHAHRKQGQLPSPITQKGSTATDEFKEGTVTPPSKGSSNASRRDGFLTPSLRGGGGANGLSSPPQDTQPASQFVYPPNNSRFYEVDDEEAEGVWGYLVPLDARSGDVMVLRRRSACPVPSTRVGRTSGRDKVAPEHYKKQEEGYEQEKVDHGVNAGGYLIGRHPECDRQFQSPTISNRHCLLFPENKDGDAIAVLEDLSGNGTYVNDAIVGRNKRRELHDGDEVSILDVARFVFRYPAYRNTSAFRQQYTLQEQLGKGHFASVYLCVEKNSGMRYAVKKFEKRTGPGEKSKVDGLQQEIAVLMGVSHPALVCLKDTFDEADGVYLVLELAAEGELFNYIVMKQKLTEAEARKVFVQLFQGIKYLHERNIVHRDIKPENILLTDKDLSVKLADFGLAKIIGEESFTTTLCGTPSYVAPEILESSTHRRYTRAIDVWSLGVVLYICLCGFPPFSDELYSAENPYTLSQQIKMGRFDYPSPYWDSVGDPALELIDRMLTVDVDSRITIDECLEHPWVTQAEINPNDSTDGLTGAIANLDFSKRKIYRERTLLSSINDIKISRVIEGGEGQQAVKVYEKNKEKLKHGVKSPNGPKQKEDTPSATRHPDEFIQMGGKGDQPLFDKDGKGDQPLFDTDDRSIYPGDPNVGATTKGT</sequence>
<dbReference type="FunFam" id="3.30.200.20:FF:000841">
    <property type="entry name" value="Checkpoint kinase 2-like protein"/>
    <property type="match status" value="1"/>
</dbReference>
<feature type="domain" description="Protein kinase" evidence="7">
    <location>
        <begin position="284"/>
        <end position="549"/>
    </location>
</feature>
<accession>A0A6A5V3F3</accession>
<keyword evidence="9" id="KW-1185">Reference proteome</keyword>
<proteinExistence type="inferred from homology"/>
<dbReference type="AlphaFoldDB" id="A0A6A5V3F3"/>
<dbReference type="GO" id="GO:0005524">
    <property type="term" value="F:ATP binding"/>
    <property type="evidence" value="ECO:0007669"/>
    <property type="project" value="UniProtKB-UniRule"/>
</dbReference>
<keyword evidence="3 4" id="KW-0067">ATP-binding</keyword>
<dbReference type="SUPFAM" id="SSF49879">
    <property type="entry name" value="SMAD/FHA domain"/>
    <property type="match status" value="1"/>
</dbReference>
<dbReference type="Proteomes" id="UP000800036">
    <property type="component" value="Unassembled WGS sequence"/>
</dbReference>
<dbReference type="InterPro" id="IPR008271">
    <property type="entry name" value="Ser/Thr_kinase_AS"/>
</dbReference>
<evidence type="ECO:0000259" key="6">
    <source>
        <dbReference type="PROSITE" id="PS50006"/>
    </source>
</evidence>
<feature type="compositionally biased region" description="Basic and acidic residues" evidence="5">
    <location>
        <begin position="19"/>
        <end position="31"/>
    </location>
</feature>
<evidence type="ECO:0000313" key="8">
    <source>
        <dbReference type="EMBL" id="KAF1971398.1"/>
    </source>
</evidence>
<feature type="compositionally biased region" description="Polar residues" evidence="5">
    <location>
        <begin position="94"/>
        <end position="114"/>
    </location>
</feature>
<reference evidence="8" key="1">
    <citation type="journal article" date="2020" name="Stud. Mycol.">
        <title>101 Dothideomycetes genomes: a test case for predicting lifestyles and emergence of pathogens.</title>
        <authorList>
            <person name="Haridas S."/>
            <person name="Albert R."/>
            <person name="Binder M."/>
            <person name="Bloem J."/>
            <person name="Labutti K."/>
            <person name="Salamov A."/>
            <person name="Andreopoulos B."/>
            <person name="Baker S."/>
            <person name="Barry K."/>
            <person name="Bills G."/>
            <person name="Bluhm B."/>
            <person name="Cannon C."/>
            <person name="Castanera R."/>
            <person name="Culley D."/>
            <person name="Daum C."/>
            <person name="Ezra D."/>
            <person name="Gonzalez J."/>
            <person name="Henrissat B."/>
            <person name="Kuo A."/>
            <person name="Liang C."/>
            <person name="Lipzen A."/>
            <person name="Lutzoni F."/>
            <person name="Magnuson J."/>
            <person name="Mondo S."/>
            <person name="Nolan M."/>
            <person name="Ohm R."/>
            <person name="Pangilinan J."/>
            <person name="Park H.-J."/>
            <person name="Ramirez L."/>
            <person name="Alfaro M."/>
            <person name="Sun H."/>
            <person name="Tritt A."/>
            <person name="Yoshinaga Y."/>
            <person name="Zwiers L.-H."/>
            <person name="Turgeon B."/>
            <person name="Goodwin S."/>
            <person name="Spatafora J."/>
            <person name="Crous P."/>
            <person name="Grigoriev I."/>
        </authorList>
    </citation>
    <scope>NUCLEOTIDE SEQUENCE</scope>
    <source>
        <strain evidence="8">CBS 107.79</strain>
    </source>
</reference>
<dbReference type="Gene3D" id="1.10.510.10">
    <property type="entry name" value="Transferase(Phosphotransferase) domain 1"/>
    <property type="match status" value="1"/>
</dbReference>
<evidence type="ECO:0000256" key="1">
    <source>
        <dbReference type="ARBA" id="ARBA00005575"/>
    </source>
</evidence>
<feature type="region of interest" description="Disordered" evidence="5">
    <location>
        <begin position="613"/>
        <end position="685"/>
    </location>
</feature>
<gene>
    <name evidence="8" type="ORF">BU23DRAFT_555938</name>
</gene>
<keyword evidence="8" id="KW-0808">Transferase</keyword>
<feature type="binding site" evidence="4">
    <location>
        <position position="314"/>
    </location>
    <ligand>
        <name>ATP</name>
        <dbReference type="ChEBI" id="CHEBI:30616"/>
    </ligand>
</feature>
<protein>
    <submittedName>
        <fullName evidence="8">Pkinase-domain-containing protein</fullName>
    </submittedName>
</protein>
<dbReference type="Pfam" id="PF00069">
    <property type="entry name" value="Pkinase"/>
    <property type="match status" value="1"/>
</dbReference>
<evidence type="ECO:0000259" key="7">
    <source>
        <dbReference type="PROSITE" id="PS50011"/>
    </source>
</evidence>
<name>A0A6A5V3F3_9PLEO</name>
<evidence type="ECO:0000313" key="9">
    <source>
        <dbReference type="Proteomes" id="UP000800036"/>
    </source>
</evidence>
<evidence type="ECO:0000256" key="2">
    <source>
        <dbReference type="ARBA" id="ARBA00022741"/>
    </source>
</evidence>
<dbReference type="InterPro" id="IPR000719">
    <property type="entry name" value="Prot_kinase_dom"/>
</dbReference>
<dbReference type="SMART" id="SM00220">
    <property type="entry name" value="S_TKc"/>
    <property type="match status" value="1"/>
</dbReference>
<dbReference type="FunFam" id="1.10.510.10:FF:001380">
    <property type="entry name" value="Checkpoint kinase 2-like protein"/>
    <property type="match status" value="1"/>
</dbReference>
<keyword evidence="2 4" id="KW-0547">Nucleotide-binding</keyword>